<protein>
    <submittedName>
        <fullName evidence="1">Uncharacterized protein</fullName>
    </submittedName>
</protein>
<accession>A0A5B7GHT8</accession>
<sequence>MCIHFYLLRTVCVEFGNTLLFQKRTHPGCSPVTIGKEDILQKVQTLQDGQFADTGESSYFIHRRNDQLDDSLIPSID</sequence>
<organism evidence="1 2">
    <name type="scientific">Portunus trituberculatus</name>
    <name type="common">Swimming crab</name>
    <name type="synonym">Neptunus trituberculatus</name>
    <dbReference type="NCBI Taxonomy" id="210409"/>
    <lineage>
        <taxon>Eukaryota</taxon>
        <taxon>Metazoa</taxon>
        <taxon>Ecdysozoa</taxon>
        <taxon>Arthropoda</taxon>
        <taxon>Crustacea</taxon>
        <taxon>Multicrustacea</taxon>
        <taxon>Malacostraca</taxon>
        <taxon>Eumalacostraca</taxon>
        <taxon>Eucarida</taxon>
        <taxon>Decapoda</taxon>
        <taxon>Pleocyemata</taxon>
        <taxon>Brachyura</taxon>
        <taxon>Eubrachyura</taxon>
        <taxon>Portunoidea</taxon>
        <taxon>Portunidae</taxon>
        <taxon>Portuninae</taxon>
        <taxon>Portunus</taxon>
    </lineage>
</organism>
<evidence type="ECO:0000313" key="1">
    <source>
        <dbReference type="EMBL" id="MPC59840.1"/>
    </source>
</evidence>
<reference evidence="1 2" key="1">
    <citation type="submission" date="2019-05" db="EMBL/GenBank/DDBJ databases">
        <title>Another draft genome of Portunus trituberculatus and its Hox gene families provides insights of decapod evolution.</title>
        <authorList>
            <person name="Jeong J.-H."/>
            <person name="Song I."/>
            <person name="Kim S."/>
            <person name="Choi T."/>
            <person name="Kim D."/>
            <person name="Ryu S."/>
            <person name="Kim W."/>
        </authorList>
    </citation>
    <scope>NUCLEOTIDE SEQUENCE [LARGE SCALE GENOMIC DNA]</scope>
    <source>
        <tissue evidence="1">Muscle</tissue>
    </source>
</reference>
<comment type="caution">
    <text evidence="1">The sequence shown here is derived from an EMBL/GenBank/DDBJ whole genome shotgun (WGS) entry which is preliminary data.</text>
</comment>
<proteinExistence type="predicted"/>
<keyword evidence="2" id="KW-1185">Reference proteome</keyword>
<name>A0A5B7GHT8_PORTR</name>
<dbReference type="Proteomes" id="UP000324222">
    <property type="component" value="Unassembled WGS sequence"/>
</dbReference>
<evidence type="ECO:0000313" key="2">
    <source>
        <dbReference type="Proteomes" id="UP000324222"/>
    </source>
</evidence>
<dbReference type="EMBL" id="VSRR010016914">
    <property type="protein sequence ID" value="MPC59840.1"/>
    <property type="molecule type" value="Genomic_DNA"/>
</dbReference>
<gene>
    <name evidence="1" type="ORF">E2C01_053868</name>
</gene>
<dbReference type="AlphaFoldDB" id="A0A5B7GHT8"/>